<gene>
    <name evidence="2" type="ORF">B5807_02704</name>
</gene>
<feature type="compositionally biased region" description="Acidic residues" evidence="1">
    <location>
        <begin position="31"/>
        <end position="51"/>
    </location>
</feature>
<dbReference type="InterPro" id="IPR011990">
    <property type="entry name" value="TPR-like_helical_dom_sf"/>
</dbReference>
<dbReference type="Proteomes" id="UP000193240">
    <property type="component" value="Unassembled WGS sequence"/>
</dbReference>
<reference evidence="2 3" key="1">
    <citation type="journal article" date="2017" name="Genome Announc.">
        <title>Genome sequence of the saprophytic ascomycete Epicoccum nigrum ICMP 19927 strain isolated from New Zealand.</title>
        <authorList>
            <person name="Fokin M."/>
            <person name="Fleetwood D."/>
            <person name="Weir B.S."/>
            <person name="Villas-Boas S.G."/>
        </authorList>
    </citation>
    <scope>NUCLEOTIDE SEQUENCE [LARGE SCALE GENOMIC DNA]</scope>
    <source>
        <strain evidence="2 3">ICMP 19927</strain>
    </source>
</reference>
<feature type="region of interest" description="Disordered" evidence="1">
    <location>
        <begin position="20"/>
        <end position="51"/>
    </location>
</feature>
<accession>A0A1Y2M8Z7</accession>
<evidence type="ECO:0008006" key="4">
    <source>
        <dbReference type="Google" id="ProtNLM"/>
    </source>
</evidence>
<evidence type="ECO:0000256" key="1">
    <source>
        <dbReference type="SAM" id="MobiDB-lite"/>
    </source>
</evidence>
<feature type="region of interest" description="Disordered" evidence="1">
    <location>
        <begin position="690"/>
        <end position="727"/>
    </location>
</feature>
<protein>
    <recommendedName>
        <fullName evidence="4">ZZ-type domain-containing protein</fullName>
    </recommendedName>
</protein>
<organism evidence="2 3">
    <name type="scientific">Epicoccum nigrum</name>
    <name type="common">Soil fungus</name>
    <name type="synonym">Epicoccum purpurascens</name>
    <dbReference type="NCBI Taxonomy" id="105696"/>
    <lineage>
        <taxon>Eukaryota</taxon>
        <taxon>Fungi</taxon>
        <taxon>Dikarya</taxon>
        <taxon>Ascomycota</taxon>
        <taxon>Pezizomycotina</taxon>
        <taxon>Dothideomycetes</taxon>
        <taxon>Pleosporomycetidae</taxon>
        <taxon>Pleosporales</taxon>
        <taxon>Pleosporineae</taxon>
        <taxon>Didymellaceae</taxon>
        <taxon>Epicoccum</taxon>
    </lineage>
</organism>
<keyword evidence="3" id="KW-1185">Reference proteome</keyword>
<feature type="compositionally biased region" description="Acidic residues" evidence="1">
    <location>
        <begin position="698"/>
        <end position="711"/>
    </location>
</feature>
<dbReference type="InParanoid" id="A0A1Y2M8Z7"/>
<dbReference type="SUPFAM" id="SSF57850">
    <property type="entry name" value="RING/U-box"/>
    <property type="match status" value="1"/>
</dbReference>
<dbReference type="AlphaFoldDB" id="A0A1Y2M8Z7"/>
<proteinExistence type="predicted"/>
<dbReference type="EMBL" id="KZ107839">
    <property type="protein sequence ID" value="OSS52596.1"/>
    <property type="molecule type" value="Genomic_DNA"/>
</dbReference>
<dbReference type="SUPFAM" id="SSF48452">
    <property type="entry name" value="TPR-like"/>
    <property type="match status" value="1"/>
</dbReference>
<evidence type="ECO:0000313" key="3">
    <source>
        <dbReference type="Proteomes" id="UP000193240"/>
    </source>
</evidence>
<feature type="region of interest" description="Disordered" evidence="1">
    <location>
        <begin position="743"/>
        <end position="762"/>
    </location>
</feature>
<sequence length="880" mass="98396">MQNENALSIEEELEGRLSSLLRISGSRTSDESGDSNTEEDDGEITDGSDPDTVEIEEEVITFLSFQDRSLKRHFCRKTQDQAISFQCTSAEGQVIVFRACSTILVMPKKDDGLESSSLERYASEWLFYHLACIPIERKEEIDDMLAGVVLESIHKVLTNKNNALRQLEKEAGDRGNHGDVLGGYGIVEGSTLELLSRWAYRAQDFTPKQLPLEVQEWLRPLRHEPLSVFIPLSRAHISNWFSAKSPEDAYCAFISAHCALQKGRNLPELTQDPSIGKYLDEFAKGEGTITDCSFEIVANCYSDILKTPSSYNGIGMAMRYKDMYEPAIEQLTKGLAEATITKAEQFRLLSSKAHSLLELGRNESDDQKRRFWLEQSLVVHDQAQSAYHDMKKAGELNKDLEDIVCWTLKNNACAAALLGKSKQAVAKVREALETNGVPDMGDIIELVAALNDDGQFLMIIQLLEEIPKVTAAEYLLFGGFDLAQEAAARVGRGRFLLGLYSSLQRVAEVFVYSGATPRFQWAAAIFARQALGDLGLAKKLLTDMIDHPACTDSAILEGCNQLSEIMLEEFRSSSDPMIKQQALDITLKLLDTPTKLLSSNEYEPTQSHILITAAIMLRRLGPSLEFQNCLEAAFRNCMDELQDDTGCNNLAALRRLARVLSCIPGFDQFTSIALTAQFYVIGNDVRRKDLESDRESGTDDTQDPTDTEEPFSDAFERNGIPQADCNGSGGLVDSIRADDVSLVKRQGHQRSKSNASAAPDEMEESLLDSAEVSCKVCKKDIRDFSHGAVYYCIYCIDCDICENCFLKRGQRDRGEIEPDWRVVCPSGHKNVKAPVDGWRGMKNGSMRIGNADIPFKEWLTHLETKWTEYWKSFWTETDLL</sequence>
<dbReference type="OMA" id="CHAIRMA"/>
<evidence type="ECO:0000313" key="2">
    <source>
        <dbReference type="EMBL" id="OSS52596.1"/>
    </source>
</evidence>
<name>A0A1Y2M8Z7_EPING</name>